<sequence>MYYHITTYYDLVGTKKIPCKCPNCGNRDSLELEFFQVRTQSGFLETTTKGVTGILYCTHTKTEIPPVIWTDEIENYFNVEKKKLKLKPTKIRFKVENKKWFYTIFGILTLFILGGIAYAKYNMHQTEVLNERLENITPGDKVEVLYTLMENHSVKQSGTTWFLVKKVDGNVAWLQRNKDYVEDHNFNFDKQDTDFNGETIEVNLKQLNKRGVFGLDYTNQKFSGFITDIE</sequence>
<keyword evidence="1" id="KW-0812">Transmembrane</keyword>
<dbReference type="STRING" id="504486.SAMN05660703_1873"/>
<evidence type="ECO:0000313" key="2">
    <source>
        <dbReference type="EMBL" id="SMC56705.1"/>
    </source>
</evidence>
<dbReference type="RefSeq" id="WP_084061205.1">
    <property type="nucleotide sequence ID" value="NZ_FWXO01000002.1"/>
</dbReference>
<dbReference type="AlphaFoldDB" id="A0A1W2A7L3"/>
<feature type="transmembrane region" description="Helical" evidence="1">
    <location>
        <begin position="100"/>
        <end position="119"/>
    </location>
</feature>
<accession>A0A1W2A7L3</accession>
<keyword evidence="3" id="KW-1185">Reference proteome</keyword>
<dbReference type="EMBL" id="FWXO01000002">
    <property type="protein sequence ID" value="SMC56705.1"/>
    <property type="molecule type" value="Genomic_DNA"/>
</dbReference>
<dbReference type="Proteomes" id="UP000192360">
    <property type="component" value="Unassembled WGS sequence"/>
</dbReference>
<organism evidence="2 3">
    <name type="scientific">Cellulophaga tyrosinoxydans</name>
    <dbReference type="NCBI Taxonomy" id="504486"/>
    <lineage>
        <taxon>Bacteria</taxon>
        <taxon>Pseudomonadati</taxon>
        <taxon>Bacteroidota</taxon>
        <taxon>Flavobacteriia</taxon>
        <taxon>Flavobacteriales</taxon>
        <taxon>Flavobacteriaceae</taxon>
        <taxon>Cellulophaga</taxon>
    </lineage>
</organism>
<gene>
    <name evidence="2" type="ORF">SAMN05660703_1873</name>
</gene>
<proteinExistence type="predicted"/>
<protein>
    <submittedName>
        <fullName evidence="2">Uncharacterized protein</fullName>
    </submittedName>
</protein>
<name>A0A1W2A7L3_9FLAO</name>
<keyword evidence="1" id="KW-0472">Membrane</keyword>
<dbReference type="OrthoDB" id="1431014at2"/>
<evidence type="ECO:0000313" key="3">
    <source>
        <dbReference type="Proteomes" id="UP000192360"/>
    </source>
</evidence>
<evidence type="ECO:0000256" key="1">
    <source>
        <dbReference type="SAM" id="Phobius"/>
    </source>
</evidence>
<reference evidence="2 3" key="1">
    <citation type="submission" date="2017-04" db="EMBL/GenBank/DDBJ databases">
        <authorList>
            <person name="Afonso C.L."/>
            <person name="Miller P.J."/>
            <person name="Scott M.A."/>
            <person name="Spackman E."/>
            <person name="Goraichik I."/>
            <person name="Dimitrov K.M."/>
            <person name="Suarez D.L."/>
            <person name="Swayne D.E."/>
        </authorList>
    </citation>
    <scope>NUCLEOTIDE SEQUENCE [LARGE SCALE GENOMIC DNA]</scope>
    <source>
        <strain evidence="2 3">DSM 21164</strain>
    </source>
</reference>
<keyword evidence="1" id="KW-1133">Transmembrane helix</keyword>